<evidence type="ECO:0000256" key="1">
    <source>
        <dbReference type="SAM" id="Phobius"/>
    </source>
</evidence>
<evidence type="ECO:0000313" key="2">
    <source>
        <dbReference type="EMBL" id="OGI94360.1"/>
    </source>
</evidence>
<feature type="transmembrane region" description="Helical" evidence="1">
    <location>
        <begin position="60"/>
        <end position="82"/>
    </location>
</feature>
<protein>
    <submittedName>
        <fullName evidence="2">Uncharacterized protein</fullName>
    </submittedName>
</protein>
<keyword evidence="1" id="KW-0812">Transmembrane</keyword>
<keyword evidence="1" id="KW-1133">Transmembrane helix</keyword>
<dbReference type="Proteomes" id="UP000176629">
    <property type="component" value="Unassembled WGS sequence"/>
</dbReference>
<comment type="caution">
    <text evidence="2">The sequence shown here is derived from an EMBL/GenBank/DDBJ whole genome shotgun (WGS) entry which is preliminary data.</text>
</comment>
<feature type="transmembrane region" description="Helical" evidence="1">
    <location>
        <begin position="12"/>
        <end position="40"/>
    </location>
</feature>
<accession>A0A1F6XJL1</accession>
<proteinExistence type="predicted"/>
<dbReference type="EMBL" id="MFUX01000025">
    <property type="protein sequence ID" value="OGI94360.1"/>
    <property type="molecule type" value="Genomic_DNA"/>
</dbReference>
<dbReference type="AlphaFoldDB" id="A0A1F6XJL1"/>
<gene>
    <name evidence="2" type="ORF">A3A03_03415</name>
</gene>
<evidence type="ECO:0000313" key="3">
    <source>
        <dbReference type="Proteomes" id="UP000176629"/>
    </source>
</evidence>
<reference evidence="2 3" key="1">
    <citation type="journal article" date="2016" name="Nat. Commun.">
        <title>Thousands of microbial genomes shed light on interconnected biogeochemical processes in an aquifer system.</title>
        <authorList>
            <person name="Anantharaman K."/>
            <person name="Brown C.T."/>
            <person name="Hug L.A."/>
            <person name="Sharon I."/>
            <person name="Castelle C.J."/>
            <person name="Probst A.J."/>
            <person name="Thomas B.C."/>
            <person name="Singh A."/>
            <person name="Wilkins M.J."/>
            <person name="Karaoz U."/>
            <person name="Brodie E.L."/>
            <person name="Williams K.H."/>
            <person name="Hubbard S.S."/>
            <person name="Banfield J.F."/>
        </authorList>
    </citation>
    <scope>NUCLEOTIDE SEQUENCE [LARGE SCALE GENOMIC DNA]</scope>
</reference>
<sequence>MLSKMKGPMQLTAVNAIYLVPLIWFGSGLIAKFLIGIFNLDSSGTGWLPKKSVSKDKKWWEGWEIVFMGCLGLVFIIFASLLGGRRKRDSSVAVRLSAKELRERESVKRRQAIQKQEH</sequence>
<keyword evidence="1" id="KW-0472">Membrane</keyword>
<name>A0A1F6XJL1_9BACT</name>
<organism evidence="2 3">
    <name type="scientific">Candidatus Nomurabacteria bacterium RIFCSPLOWO2_01_FULL_40_18</name>
    <dbReference type="NCBI Taxonomy" id="1801773"/>
    <lineage>
        <taxon>Bacteria</taxon>
        <taxon>Candidatus Nomuraibacteriota</taxon>
    </lineage>
</organism>